<dbReference type="Pfam" id="PF02358">
    <property type="entry name" value="Trehalose_PPase"/>
    <property type="match status" value="1"/>
</dbReference>
<dbReference type="PANTHER" id="PTHR10788:SF15">
    <property type="entry name" value="TREHALOSE SYNTHASE COMPLEX REGULATORY SUBUNIT TPS3-RELATED"/>
    <property type="match status" value="1"/>
</dbReference>
<dbReference type="CDD" id="cd03788">
    <property type="entry name" value="GT20_TPS"/>
    <property type="match status" value="1"/>
</dbReference>
<comment type="subcellular location">
    <subcellularLocation>
        <location evidence="1">Cytoplasm</location>
    </subcellularLocation>
</comment>
<evidence type="ECO:0000256" key="3">
    <source>
        <dbReference type="ARBA" id="ARBA00022553"/>
    </source>
</evidence>
<feature type="compositionally biased region" description="Polar residues" evidence="4">
    <location>
        <begin position="215"/>
        <end position="226"/>
    </location>
</feature>
<dbReference type="InterPro" id="IPR003337">
    <property type="entry name" value="Trehalose_PPase"/>
</dbReference>
<evidence type="ECO:0000313" key="6">
    <source>
        <dbReference type="Proteomes" id="UP000189911"/>
    </source>
</evidence>
<dbReference type="GO" id="GO:0004805">
    <property type="term" value="F:trehalose-phosphatase activity"/>
    <property type="evidence" value="ECO:0007669"/>
    <property type="project" value="TreeGrafter"/>
</dbReference>
<evidence type="ECO:0000313" key="5">
    <source>
        <dbReference type="EMBL" id="SCV01792.1"/>
    </source>
</evidence>
<dbReference type="SUPFAM" id="SSF53756">
    <property type="entry name" value="UDP-Glycosyltransferase/glycogen phosphorylase"/>
    <property type="match status" value="1"/>
</dbReference>
<keyword evidence="2" id="KW-0963">Cytoplasm</keyword>
<proteinExistence type="predicted"/>
<keyword evidence="6" id="KW-1185">Reference proteome</keyword>
<dbReference type="FunFam" id="3.40.50.2000:FF:000099">
    <property type="entry name" value="Alpha,alpha-trehalose phosphate synthase subunit, putative"/>
    <property type="match status" value="1"/>
</dbReference>
<dbReference type="InterPro" id="IPR001830">
    <property type="entry name" value="Glyco_trans_20"/>
</dbReference>
<dbReference type="OrthoDB" id="755951at2759"/>
<dbReference type="GO" id="GO:0005992">
    <property type="term" value="P:trehalose biosynthetic process"/>
    <property type="evidence" value="ECO:0007669"/>
    <property type="project" value="InterPro"/>
</dbReference>
<feature type="region of interest" description="Disordered" evidence="4">
    <location>
        <begin position="204"/>
        <end position="296"/>
    </location>
</feature>
<feature type="compositionally biased region" description="Low complexity" evidence="4">
    <location>
        <begin position="59"/>
        <end position="68"/>
    </location>
</feature>
<dbReference type="Proteomes" id="UP000189911">
    <property type="component" value="Chromosome F"/>
</dbReference>
<dbReference type="GO" id="GO:0005829">
    <property type="term" value="C:cytosol"/>
    <property type="evidence" value="ECO:0007669"/>
    <property type="project" value="TreeGrafter"/>
</dbReference>
<name>A0A1G4KBW3_9SACH</name>
<dbReference type="InterPro" id="IPR036412">
    <property type="entry name" value="HAD-like_sf"/>
</dbReference>
<dbReference type="EMBL" id="LT598452">
    <property type="protein sequence ID" value="SCV01792.1"/>
    <property type="molecule type" value="Genomic_DNA"/>
</dbReference>
<protein>
    <submittedName>
        <fullName evidence="5">LANO_0F13564g1_1</fullName>
    </submittedName>
</protein>
<reference evidence="6" key="1">
    <citation type="submission" date="2016-03" db="EMBL/GenBank/DDBJ databases">
        <authorList>
            <person name="Devillers Hugo."/>
        </authorList>
    </citation>
    <scope>NUCLEOTIDE SEQUENCE [LARGE SCALE GENOMIC DNA]</scope>
</reference>
<gene>
    <name evidence="5" type="ORF">LANO_0F13564G</name>
</gene>
<evidence type="ECO:0000256" key="2">
    <source>
        <dbReference type="ARBA" id="ARBA00022490"/>
    </source>
</evidence>
<dbReference type="Pfam" id="PF00982">
    <property type="entry name" value="Glyco_transf_20"/>
    <property type="match status" value="1"/>
</dbReference>
<organism evidence="5 6">
    <name type="scientific">Lachancea nothofagi CBS 11611</name>
    <dbReference type="NCBI Taxonomy" id="1266666"/>
    <lineage>
        <taxon>Eukaryota</taxon>
        <taxon>Fungi</taxon>
        <taxon>Dikarya</taxon>
        <taxon>Ascomycota</taxon>
        <taxon>Saccharomycotina</taxon>
        <taxon>Saccharomycetes</taxon>
        <taxon>Saccharomycetales</taxon>
        <taxon>Saccharomycetaceae</taxon>
        <taxon>Lachancea</taxon>
    </lineage>
</organism>
<dbReference type="PANTHER" id="PTHR10788">
    <property type="entry name" value="TREHALOSE-6-PHOSPHATE SYNTHASE"/>
    <property type="match status" value="1"/>
</dbReference>
<dbReference type="SUPFAM" id="SSF56784">
    <property type="entry name" value="HAD-like"/>
    <property type="match status" value="1"/>
</dbReference>
<sequence>MVVIVASLFLPFQPQFEVSGTEADRAAVLEHEAVKAPQSNTGGAGSLEGSDPTRRNRTSSVHSSSPFSNPENVAPDLLDYQSAIVSRDTEPNAKAASPSISSEMFMENLTANAVNTGAGGTPVNPVHNTGNTSVEEFFSSHPGSAMQAVFGPSGVSSRNYSVTSTPGAEGILSPTPQHDSTANLLKNVNKSLYQNMFTSSGSPIPAAAFEGKSQPHASQPTSTVITPKSRDVPDLNSSVVDLPKAKQQQQQQYSLPAMRRVHRKSSGAAQLAADSKDHKGAQHYPPKHPLRTHESGRHISSALKNEVIEESDSDDNFSYNEDDECYEKSTVPQFGGYSINAKTRASLLMGSKNIFAQVPWKIVASGKGNGGLKNAISTAASEKTIEESVKWVGTMGIPTDSIPQSVLQKVSHELENNYECAPVISDDITFKVAYKNFCKQILWPTLHYQIPDNPNSKAFEDHSWNYYQDLNQLFADKIVESYKEGDTIWIHDYHLMLAPGMVRAKLPNAKIGFFLHVSFPSSEVFRCFAQRENILNGIVGANYVGFQTEEYARHFLQTTNRLLMTDVDRSTLKYKGRIIKVGNEPIGIDAFILEAQLKAEQVENWRRLIRSRWAGKKLIVGRDQFDRIRGLKKKLLAYERFLRANPECVSQVVLIQICLGSEKDPELEREIMIVIDRINALSPDISVSQPVVFLHQDLDFAQYLALNSEADLFLVSTMREGMNLTCHEFIVCSRENNAPLLLSEFTGSADIMKNGAFLINPWDIKQVAQTIKRALNLPVEEKRRRWKQLYKSIMKNDSDFWIKHSLTGIFTSWDFNQERSTVFNLSYDTILSSYKAAKKRVFIFKISEPPTARALSILSDLCADSIVYVFSSFSRNMMERLYTRLSHVGLIAENGAYVRLNGRWFSIVEDNSWKADIAKVIEDKVERLPGSYYKVGESMIRFHTENADDKDRVSGVIGEAITHVNTLFGDRGIHAYLHKNIVFVQQVGLALKALHFLMAYFNSVNSNRNSTPQHSVENSPLLSPIMGPSMSAGLMSPSTQSASNSYFSLGRSIAHVDFMAVTGSTSPVVEPLFEYVNDLVKKKHLKAGYSVVYGVSPSTYAKEHIEGLNELLSMLEKLNTAHQDFSNP</sequence>
<dbReference type="Gene3D" id="3.40.50.2000">
    <property type="entry name" value="Glycogen Phosphorylase B"/>
    <property type="match status" value="2"/>
</dbReference>
<dbReference type="GO" id="GO:0005946">
    <property type="term" value="C:alpha,alpha-trehalose-phosphate synthase complex (UDP-forming)"/>
    <property type="evidence" value="ECO:0007669"/>
    <property type="project" value="TreeGrafter"/>
</dbReference>
<feature type="region of interest" description="Disordered" evidence="4">
    <location>
        <begin position="33"/>
        <end position="73"/>
    </location>
</feature>
<dbReference type="GO" id="GO:0003825">
    <property type="term" value="F:alpha,alpha-trehalose-phosphate synthase (UDP-forming) activity"/>
    <property type="evidence" value="ECO:0007669"/>
    <property type="project" value="TreeGrafter"/>
</dbReference>
<keyword evidence="3" id="KW-0597">Phosphoprotein</keyword>
<evidence type="ECO:0000256" key="1">
    <source>
        <dbReference type="ARBA" id="ARBA00004496"/>
    </source>
</evidence>
<accession>A0A1G4KBW3</accession>
<dbReference type="AlphaFoldDB" id="A0A1G4KBW3"/>
<dbReference type="GO" id="GO:0030234">
    <property type="term" value="F:enzyme regulator activity"/>
    <property type="evidence" value="ECO:0007669"/>
    <property type="project" value="UniProtKB-ARBA"/>
</dbReference>
<evidence type="ECO:0000256" key="4">
    <source>
        <dbReference type="SAM" id="MobiDB-lite"/>
    </source>
</evidence>
<dbReference type="FunFam" id="3.40.50.2000:FF:000036">
    <property type="entry name" value="Alpha,alpha-trehalose-phosphate synthase subunit Tps2"/>
    <property type="match status" value="1"/>
</dbReference>